<dbReference type="SUPFAM" id="SSF50998">
    <property type="entry name" value="Quinoprotein alcohol dehydrogenase-like"/>
    <property type="match status" value="2"/>
</dbReference>
<dbReference type="PROSITE" id="PS50082">
    <property type="entry name" value="WD_REPEATS_2"/>
    <property type="match status" value="1"/>
</dbReference>
<evidence type="ECO:0000256" key="2">
    <source>
        <dbReference type="ARBA" id="ARBA00022737"/>
    </source>
</evidence>
<keyword evidence="2" id="KW-0677">Repeat</keyword>
<feature type="domain" description="NWD1/2-like winged helix-turn-helix" evidence="6">
    <location>
        <begin position="919"/>
        <end position="1040"/>
    </location>
</feature>
<keyword evidence="8" id="KW-1185">Reference proteome</keyword>
<feature type="region of interest" description="Disordered" evidence="4">
    <location>
        <begin position="364"/>
        <end position="428"/>
    </location>
</feature>
<dbReference type="Pfam" id="PF00400">
    <property type="entry name" value="WD40"/>
    <property type="match status" value="1"/>
</dbReference>
<dbReference type="SUPFAM" id="SSF52540">
    <property type="entry name" value="P-loop containing nucleoside triphosphate hydrolases"/>
    <property type="match status" value="1"/>
</dbReference>
<evidence type="ECO:0008006" key="9">
    <source>
        <dbReference type="Google" id="ProtNLM"/>
    </source>
</evidence>
<dbReference type="PROSITE" id="PS50294">
    <property type="entry name" value="WD_REPEATS_REGION"/>
    <property type="match status" value="1"/>
</dbReference>
<evidence type="ECO:0000259" key="6">
    <source>
        <dbReference type="Pfam" id="PF25469"/>
    </source>
</evidence>
<protein>
    <recommendedName>
        <fullName evidence="9">NACHT domain-containing protein</fullName>
    </recommendedName>
</protein>
<dbReference type="Gene3D" id="3.40.50.300">
    <property type="entry name" value="P-loop containing nucleotide triphosphate hydrolases"/>
    <property type="match status" value="1"/>
</dbReference>
<feature type="region of interest" description="Disordered" evidence="4">
    <location>
        <begin position="175"/>
        <end position="199"/>
    </location>
</feature>
<proteinExistence type="predicted"/>
<dbReference type="InterPro" id="IPR027417">
    <property type="entry name" value="P-loop_NTPase"/>
</dbReference>
<dbReference type="InterPro" id="IPR001680">
    <property type="entry name" value="WD40_rpt"/>
</dbReference>
<evidence type="ECO:0000259" key="5">
    <source>
        <dbReference type="Pfam" id="PF05729"/>
    </source>
</evidence>
<reference evidence="7 8" key="1">
    <citation type="submission" date="2024-09" db="EMBL/GenBank/DDBJ databases">
        <title>A chromosome-level genome assembly of Gray's grenadier anchovy, Coilia grayii.</title>
        <authorList>
            <person name="Fu Z."/>
        </authorList>
    </citation>
    <scope>NUCLEOTIDE SEQUENCE [LARGE SCALE GENOMIC DNA]</scope>
    <source>
        <strain evidence="7">G4</strain>
        <tissue evidence="7">Muscle</tissue>
    </source>
</reference>
<dbReference type="SMART" id="SM00320">
    <property type="entry name" value="WD40"/>
    <property type="match status" value="2"/>
</dbReference>
<organism evidence="7 8">
    <name type="scientific">Coilia grayii</name>
    <name type="common">Gray's grenadier anchovy</name>
    <dbReference type="NCBI Taxonomy" id="363190"/>
    <lineage>
        <taxon>Eukaryota</taxon>
        <taxon>Metazoa</taxon>
        <taxon>Chordata</taxon>
        <taxon>Craniata</taxon>
        <taxon>Vertebrata</taxon>
        <taxon>Euteleostomi</taxon>
        <taxon>Actinopterygii</taxon>
        <taxon>Neopterygii</taxon>
        <taxon>Teleostei</taxon>
        <taxon>Clupei</taxon>
        <taxon>Clupeiformes</taxon>
        <taxon>Clupeoidei</taxon>
        <taxon>Engraulidae</taxon>
        <taxon>Coilinae</taxon>
        <taxon>Coilia</taxon>
    </lineage>
</organism>
<dbReference type="EMBL" id="JBHFQA010000022">
    <property type="protein sequence ID" value="KAL2079444.1"/>
    <property type="molecule type" value="Genomic_DNA"/>
</dbReference>
<feature type="domain" description="NACHT" evidence="5">
    <location>
        <begin position="699"/>
        <end position="858"/>
    </location>
</feature>
<dbReference type="Gene3D" id="2.130.10.10">
    <property type="entry name" value="YVTN repeat-like/Quinoprotein amine dehydrogenase"/>
    <property type="match status" value="2"/>
</dbReference>
<dbReference type="InterPro" id="IPR057588">
    <property type="entry name" value="NWD1/2-like_WH"/>
</dbReference>
<dbReference type="Pfam" id="PF25469">
    <property type="entry name" value="WHD_NWD1"/>
    <property type="match status" value="1"/>
</dbReference>
<feature type="compositionally biased region" description="Polar residues" evidence="4">
    <location>
        <begin position="410"/>
        <end position="427"/>
    </location>
</feature>
<feature type="repeat" description="WD" evidence="3">
    <location>
        <begin position="1230"/>
        <end position="1271"/>
    </location>
</feature>
<dbReference type="InterPro" id="IPR052752">
    <property type="entry name" value="NACHT-WD_repeat"/>
</dbReference>
<dbReference type="PANTHER" id="PTHR19871:SF43">
    <property type="entry name" value="SI:CH211-212K18.6"/>
    <property type="match status" value="1"/>
</dbReference>
<feature type="region of interest" description="Disordered" evidence="4">
    <location>
        <begin position="1743"/>
        <end position="1763"/>
    </location>
</feature>
<evidence type="ECO:0000313" key="8">
    <source>
        <dbReference type="Proteomes" id="UP001591681"/>
    </source>
</evidence>
<evidence type="ECO:0000256" key="1">
    <source>
        <dbReference type="ARBA" id="ARBA00022574"/>
    </source>
</evidence>
<dbReference type="SUPFAM" id="SSF50960">
    <property type="entry name" value="TolB, C-terminal domain"/>
    <property type="match status" value="1"/>
</dbReference>
<gene>
    <name evidence="7" type="ORF">ACEWY4_025188</name>
</gene>
<comment type="caution">
    <text evidence="7">The sequence shown here is derived from an EMBL/GenBank/DDBJ whole genome shotgun (WGS) entry which is preliminary data.</text>
</comment>
<dbReference type="InterPro" id="IPR011047">
    <property type="entry name" value="Quinoprotein_ADH-like_sf"/>
</dbReference>
<evidence type="ECO:0000256" key="4">
    <source>
        <dbReference type="SAM" id="MobiDB-lite"/>
    </source>
</evidence>
<dbReference type="InterPro" id="IPR015943">
    <property type="entry name" value="WD40/YVTN_repeat-like_dom_sf"/>
</dbReference>
<feature type="compositionally biased region" description="Polar residues" evidence="4">
    <location>
        <begin position="380"/>
        <end position="402"/>
    </location>
</feature>
<keyword evidence="1 3" id="KW-0853">WD repeat</keyword>
<dbReference type="PANTHER" id="PTHR19871">
    <property type="entry name" value="BETA TRANSDUCIN-RELATED PROTEIN"/>
    <property type="match status" value="1"/>
</dbReference>
<dbReference type="Proteomes" id="UP001591681">
    <property type="component" value="Unassembled WGS sequence"/>
</dbReference>
<feature type="region of interest" description="Disordered" evidence="4">
    <location>
        <begin position="28"/>
        <end position="51"/>
    </location>
</feature>
<evidence type="ECO:0000313" key="7">
    <source>
        <dbReference type="EMBL" id="KAL2079444.1"/>
    </source>
</evidence>
<accession>A0ABD1IX34</accession>
<evidence type="ECO:0000256" key="3">
    <source>
        <dbReference type="PROSITE-ProRule" id="PRU00221"/>
    </source>
</evidence>
<dbReference type="InterPro" id="IPR007111">
    <property type="entry name" value="NACHT_NTPase"/>
</dbReference>
<dbReference type="Pfam" id="PF05729">
    <property type="entry name" value="NACHT"/>
    <property type="match status" value="1"/>
</dbReference>
<name>A0ABD1IX34_9TELE</name>
<sequence>MCPAMWTYYTKRMGPPKKKDRENIEVTNFPPIYNDSTSKPLKQDHRGKRQTVPTTERLQQLFFSNSLADHGPLERKINIQKKTEGRSKASRVKVNEETELAIKSHLRSHIQQRHLTTQTENSNLVEKDVSSQLRHQTFNIKDQALSALLDLGGHESTQVGEATKFLQSLAALREEDEAEQGRGEGLEGKQMVASWAESSTDSQTSLLEESVTAHKVPAAPALTEGVQHRGPKILTQSDGTKIQAVAHGPAKQRRFMVYICGGYRDTVTERQALRENVYPRLYLYCKQRGYDFKMVDLRLGISDPISSEHHDTVELHLETLKECQKTETANFFVFAGQKHEVLTPPVRISQHAFESILKVVERDRKKRSRRRPQADDELASDSQSTITQSEAGSSFARQSTPDQADLLPQGSATMISNEARVSQTSLSDGEETGLARGWVDLDRDLTLLQAWYKLDENHVPPVYRLLPVSTHHPDFLSRDAQRRRRGRKAWRTSCRQLWVVLRRSAPEALGEEEASYLLRTVLDWEVEQGLSARSPPEDFCHCYKRIIPDLLYNLRSEHAHTYIDLLKGQPQINQTHHMAHQRLIHTIHRKLRHTNIYERNVGWGKKGLSPKHNRSHLFYADRLCSHFQRTLTSSLNRAMEICKMKDSFDVRRRAASREQMQEEILRHVRHGHALEKRHVFRQDVLREIRAVVEAGPRSPVLLLGEPGWGKSTTLAKAALLMPDWIPGDVRVQLCFVGLTAESRNVRLVLRSVCVQLAQTYSSQTHISEPLPLLASELHTLLGLASAERPAVIVLDGLDELSEEHRGDVSWLCAPLPPHVYVLLSATTNSAATRDLQKQAETRVIYLPPLTPEEVTRALELRLEADSRRLQPQQWQLLRQACLACRSPLFLEAAYFETRAWSSFTPQESLTLPGDLAKLYEAVLSRLEREHGEHLVRRAAELISLSRAGITEDELLELLARDSGVLREVDALSSRRHLSAASPSSSPPSESLPRVPSVLWARLQRALGPHLMEVESDGTWVVRWSHAEFGRVAVQRYLHSDDSKRIVHADFADYYRGSVGGRHREVFQPLAWVLDEGRGGGGKRHVFNLRKLQGLPYHLVHSGQIMPLMDECLFSYEFLLHKAWGLSVLHIEEDLRAAVIPDKELLDVQVLSQVLLMSTDVLLRDPCQLASQLLGRLAQIVSQDRPVAPGDPCKYTHLHTLLAQCQHSSLPSLVPSFTCLLPPGGLMYTFIAGHMSPVTAIAGSHSGSQVITCSEEGTLRLWDLKLGSVVQTLSGGDDGDLPAADTLTLCLDDSLVAVTRGHHLQVREVSSGKVLYSESESLDVPMVTCASEGQLLVAFFDGSQMVKVFDLAASCKLLCCATIALESEPIHKDHSVLLSHNSVRDYVLFAYRSGREAAVFSARRGSVVAVLKTQHPSAAIQAVEMTSQYLLIFCRYPYKHQGDIIHIELFCTSTFKYQRSILGCGQDLISQVTVTSGGSHVVAFCPSSRSGVTDIIVWNLETEDHKHLARCPGLVSQGMCLDLRFCLGFCGGERFLRLWNLASRINDQTLTYNTHKARSDGTLEVIPMGTQCRYVLCRSTRHGTLRMWNVARPRLSGRAVRVEHGLFASTDVALARDLKLYILTDRGTSQFTDSPTPVYQTLLVYDLTKRSYVKRQTGLFIVPCPQSDYTMLKDQVLLGLSETRDHLILWDLDSGYIKGRIKSSHRESLLSSSPVRDRQSQVIATEDHRVFQLVMPWDRRRETQTAKRRRVEREAQREQEEQRRLDQEKFNVVDQYLLSGDQQVVVCSYYAHHLNVFCMSTQTHLHTLEDRGSLLSLQTASLTHTGGHLVLSNYSEAQHTAYLTLWDLTRGTVRKRLKNEPGICCVAMTNNASRVAFGVAGINKLKVWDPFKRKHKAISGYGSLQFGVVNQLFLVEEGAKAVLLAGELSMWDLNAGTVLSVFTPDSTIQCVSLLGDADNTILLGFSDHPTFVTVRLSSNKGLVKATTSHAHRGEDLFGECSSSEDEEEEGGR</sequence>